<organism evidence="3 4">
    <name type="scientific">Candidatus Acidifodinimicrobium mancum</name>
    <dbReference type="NCBI Taxonomy" id="2898728"/>
    <lineage>
        <taxon>Archaea</taxon>
        <taxon>Candidatus Parvarchaeota</taxon>
        <taxon>Candidatus Acidifodinimicrobiaceae</taxon>
        <taxon>Candidatus Acidifodinimicrobium</taxon>
    </lineage>
</organism>
<dbReference type="InterPro" id="IPR009053">
    <property type="entry name" value="Prefoldin"/>
</dbReference>
<dbReference type="Pfam" id="PF02996">
    <property type="entry name" value="Prefoldin"/>
    <property type="match status" value="1"/>
</dbReference>
<dbReference type="AlphaFoldDB" id="A0A8T3URJ1"/>
<evidence type="ECO:0000313" key="3">
    <source>
        <dbReference type="EMBL" id="MBE5728552.1"/>
    </source>
</evidence>
<evidence type="ECO:0000256" key="1">
    <source>
        <dbReference type="ARBA" id="ARBA00023186"/>
    </source>
</evidence>
<dbReference type="InterPro" id="IPR004127">
    <property type="entry name" value="Prefoldin_subunit_alpha"/>
</dbReference>
<reference evidence="3 4" key="1">
    <citation type="submission" date="2020-09" db="EMBL/GenBank/DDBJ databases">
        <title>Genomic characterization of a novel Parvarchaeota family in acid mine drainage sediments.</title>
        <authorList>
            <person name="Luo Z.-H."/>
        </authorList>
    </citation>
    <scope>NUCLEOTIDE SEQUENCE [LARGE SCALE GENOMIC DNA]</scope>
    <source>
        <strain evidence="3">MAS1_bins.189</strain>
    </source>
</reference>
<comment type="caution">
    <text evidence="3">The sequence shown here is derived from an EMBL/GenBank/DDBJ whole genome shotgun (WGS) entry which is preliminary data.</text>
</comment>
<proteinExistence type="predicted"/>
<accession>A0A8T3URJ1</accession>
<keyword evidence="2" id="KW-0175">Coiled coil</keyword>
<dbReference type="EMBL" id="JADFAR010000020">
    <property type="protein sequence ID" value="MBE5728552.1"/>
    <property type="molecule type" value="Genomic_DNA"/>
</dbReference>
<protein>
    <recommendedName>
        <fullName evidence="5">Prefoldin subunit alpha</fullName>
    </recommendedName>
</protein>
<name>A0A8T3URJ1_9ARCH</name>
<keyword evidence="1" id="KW-0143">Chaperone</keyword>
<evidence type="ECO:0008006" key="5">
    <source>
        <dbReference type="Google" id="ProtNLM"/>
    </source>
</evidence>
<evidence type="ECO:0000313" key="4">
    <source>
        <dbReference type="Proteomes" id="UP000718571"/>
    </source>
</evidence>
<dbReference type="SUPFAM" id="SSF46579">
    <property type="entry name" value="Prefoldin"/>
    <property type="match status" value="1"/>
</dbReference>
<dbReference type="Gene3D" id="1.10.287.370">
    <property type="match status" value="1"/>
</dbReference>
<sequence>MEVDEKALNDRLIEIEYLRRELEESINTLSSLQYAQESTASSLLGLDDIQKGVSKVLIPYSSEIFFNGEIKDTTSPFVNIGSNIFKRMSVDRLKGVLNERLKVLNENIQNLLKGINEMQDRSKKLEDEVSSIYEKYRDSQMK</sequence>
<evidence type="ECO:0000256" key="2">
    <source>
        <dbReference type="SAM" id="Coils"/>
    </source>
</evidence>
<dbReference type="Proteomes" id="UP000718571">
    <property type="component" value="Unassembled WGS sequence"/>
</dbReference>
<gene>
    <name evidence="3" type="ORF">IHE51_01710</name>
</gene>
<feature type="coiled-coil region" evidence="2">
    <location>
        <begin position="101"/>
        <end position="135"/>
    </location>
</feature>